<dbReference type="EMBL" id="GBBI01001631">
    <property type="protein sequence ID" value="JAC17081.1"/>
    <property type="molecule type" value="mRNA"/>
</dbReference>
<evidence type="ECO:0000259" key="6">
    <source>
        <dbReference type="PROSITE" id="PS51229"/>
    </source>
</evidence>
<evidence type="ECO:0000256" key="3">
    <source>
        <dbReference type="ARBA" id="ARBA00023242"/>
    </source>
</evidence>
<dbReference type="InterPro" id="IPR009060">
    <property type="entry name" value="UBA-like_sf"/>
</dbReference>
<name>A0A023F6S9_TRIIF</name>
<dbReference type="Pfam" id="PF03556">
    <property type="entry name" value="Cullin_binding"/>
    <property type="match status" value="1"/>
</dbReference>
<dbReference type="GO" id="GO:0097602">
    <property type="term" value="F:cullin family protein binding"/>
    <property type="evidence" value="ECO:0007669"/>
    <property type="project" value="TreeGrafter"/>
</dbReference>
<evidence type="ECO:0000256" key="1">
    <source>
        <dbReference type="ARBA" id="ARBA00004123"/>
    </source>
</evidence>
<keyword evidence="2" id="KW-0833">Ubl conjugation pathway</keyword>
<comment type="function">
    <text evidence="5">Neddylation of cullins play an essential role in the regulation of SCF-type complexes activity.</text>
</comment>
<dbReference type="Pfam" id="PF14555">
    <property type="entry name" value="UBA_4"/>
    <property type="match status" value="1"/>
</dbReference>
<dbReference type="Gene3D" id="1.10.238.10">
    <property type="entry name" value="EF-hand"/>
    <property type="match status" value="1"/>
</dbReference>
<dbReference type="SUPFAM" id="SSF46934">
    <property type="entry name" value="UBA-like"/>
    <property type="match status" value="1"/>
</dbReference>
<dbReference type="FunFam" id="1.10.238.10:FF:000030">
    <property type="entry name" value="DCN1-like protein"/>
    <property type="match status" value="1"/>
</dbReference>
<dbReference type="GO" id="GO:0045116">
    <property type="term" value="P:protein neddylation"/>
    <property type="evidence" value="ECO:0007669"/>
    <property type="project" value="TreeGrafter"/>
</dbReference>
<organism evidence="7">
    <name type="scientific">Triatoma infestans</name>
    <name type="common">Assassin bug</name>
    <dbReference type="NCBI Taxonomy" id="30076"/>
    <lineage>
        <taxon>Eukaryota</taxon>
        <taxon>Metazoa</taxon>
        <taxon>Ecdysozoa</taxon>
        <taxon>Arthropoda</taxon>
        <taxon>Hexapoda</taxon>
        <taxon>Insecta</taxon>
        <taxon>Pterygota</taxon>
        <taxon>Neoptera</taxon>
        <taxon>Paraneoptera</taxon>
        <taxon>Hemiptera</taxon>
        <taxon>Heteroptera</taxon>
        <taxon>Panheteroptera</taxon>
        <taxon>Cimicomorpha</taxon>
        <taxon>Reduviidae</taxon>
        <taxon>Triatominae</taxon>
        <taxon>Triatoma</taxon>
    </lineage>
</organism>
<accession>A0A023F6S9</accession>
<evidence type="ECO:0000256" key="5">
    <source>
        <dbReference type="RuleBase" id="RU410713"/>
    </source>
</evidence>
<dbReference type="PANTHER" id="PTHR12281:SF32">
    <property type="entry name" value="DCN1-LIKE PROTEIN"/>
    <property type="match status" value="1"/>
</dbReference>
<sequence length="255" mass="29942">MPNLKSCQRHKIRKFVAVTKTDVSVALCCLLKNNWDLDSALNNFLKNPDVYFEKPTTTVDRINLELEFAKYEDPSEPDKMTADGIMRFLDDLNLSPDSKVVLIMAWKFKAATQCEFTSEEFICGMMDLSVDSIEKLKARLSTLDRELSDNLKFQDFYNYTFNYAKSTEQKGLELDVAISYWKITLQGKFMFLDLWCQFLQEHYKQSISRDTWRMVLYFATVIHEDMSNYDDDAAWPVIIDDFVKWARPQIKKRST</sequence>
<comment type="subcellular location">
    <subcellularLocation>
        <location evidence="1">Nucleus</location>
    </subcellularLocation>
</comment>
<dbReference type="AlphaFoldDB" id="A0A023F6S9"/>
<proteinExistence type="evidence at transcript level"/>
<protein>
    <recommendedName>
        <fullName evidence="5">Defective in cullin neddylation protein</fullName>
    </recommendedName>
</protein>
<dbReference type="GO" id="GO:0000151">
    <property type="term" value="C:ubiquitin ligase complex"/>
    <property type="evidence" value="ECO:0007669"/>
    <property type="project" value="TreeGrafter"/>
</dbReference>
<dbReference type="PANTHER" id="PTHR12281">
    <property type="entry name" value="RP42 RELATED"/>
    <property type="match status" value="1"/>
</dbReference>
<dbReference type="Gene3D" id="1.10.8.10">
    <property type="entry name" value="DNA helicase RuvA subunit, C-terminal domain"/>
    <property type="match status" value="1"/>
</dbReference>
<dbReference type="Gene3D" id="1.10.238.200">
    <property type="entry name" value="Cullin, PONY binding domain"/>
    <property type="match status" value="1"/>
</dbReference>
<evidence type="ECO:0000313" key="7">
    <source>
        <dbReference type="EMBL" id="JAC17081.1"/>
    </source>
</evidence>
<dbReference type="InterPro" id="IPR005176">
    <property type="entry name" value="PONY_dom"/>
</dbReference>
<dbReference type="GO" id="GO:0005634">
    <property type="term" value="C:nucleus"/>
    <property type="evidence" value="ECO:0007669"/>
    <property type="project" value="UniProtKB-SubCell"/>
</dbReference>
<dbReference type="GO" id="GO:0032182">
    <property type="term" value="F:ubiquitin-like protein binding"/>
    <property type="evidence" value="ECO:0007669"/>
    <property type="project" value="TreeGrafter"/>
</dbReference>
<evidence type="ECO:0000256" key="2">
    <source>
        <dbReference type="ARBA" id="ARBA00022786"/>
    </source>
</evidence>
<dbReference type="PROSITE" id="PS51229">
    <property type="entry name" value="DCUN1"/>
    <property type="match status" value="1"/>
</dbReference>
<dbReference type="GO" id="GO:0031624">
    <property type="term" value="F:ubiquitin conjugating enzyme binding"/>
    <property type="evidence" value="ECO:0007669"/>
    <property type="project" value="TreeGrafter"/>
</dbReference>
<dbReference type="GO" id="GO:2000436">
    <property type="term" value="P:positive regulation of protein neddylation"/>
    <property type="evidence" value="ECO:0007669"/>
    <property type="project" value="UniProtKB-ARBA"/>
</dbReference>
<feature type="domain" description="DCUN1" evidence="6">
    <location>
        <begin position="59"/>
        <end position="247"/>
    </location>
</feature>
<dbReference type="FunFam" id="1.10.238.200:FF:000001">
    <property type="entry name" value="DCN1-like protein"/>
    <property type="match status" value="1"/>
</dbReference>
<dbReference type="InterPro" id="IPR014764">
    <property type="entry name" value="DCN-prot"/>
</dbReference>
<reference evidence="7" key="1">
    <citation type="journal article" date="2014" name="PLoS Negl. Trop. Dis.">
        <title>An updated insight into the Sialotranscriptome of Triatoma infestans: developmental stage and geographic variations.</title>
        <authorList>
            <person name="Schwarz A."/>
            <person name="Medrano-Mercado N."/>
            <person name="Schaub G.A."/>
            <person name="Struchiner C.J."/>
            <person name="Bargues M.D."/>
            <person name="Levy M.Z."/>
            <person name="Ribeiro J.M."/>
        </authorList>
    </citation>
    <scope>NUCLEOTIDE SEQUENCE</scope>
    <source>
        <strain evidence="7">Chile</strain>
        <tissue evidence="7">Salivary glands</tissue>
    </source>
</reference>
<comment type="function">
    <text evidence="4">Promotes neddylation of cullin components of SCF-type E3 ubiquitin ligase complexes and thus regulates SCF-type complex activity. Function promotes cell proliferation.</text>
</comment>
<dbReference type="InterPro" id="IPR042460">
    <property type="entry name" value="DCN1-like_PONY"/>
</dbReference>
<keyword evidence="3" id="KW-0539">Nucleus</keyword>
<evidence type="ECO:0000256" key="4">
    <source>
        <dbReference type="ARBA" id="ARBA00059219"/>
    </source>
</evidence>